<accession>A0ACB0JIW3</accession>
<name>A0ACB0JIW3_TRIPR</name>
<gene>
    <name evidence="1" type="ORF">MILVUS5_LOCUS13742</name>
</gene>
<evidence type="ECO:0000313" key="2">
    <source>
        <dbReference type="Proteomes" id="UP001177021"/>
    </source>
</evidence>
<sequence>MMKTRSIVFVLLLCAQVIISVMTIDSSKEGKQFGATKESKTKFGIDAWRFTNWRSGSKPGYEEAKKAAKGSIVSGSRGNGAEGGAQGEVVKNVGEKEIESGENN</sequence>
<organism evidence="1 2">
    <name type="scientific">Trifolium pratense</name>
    <name type="common">Red clover</name>
    <dbReference type="NCBI Taxonomy" id="57577"/>
    <lineage>
        <taxon>Eukaryota</taxon>
        <taxon>Viridiplantae</taxon>
        <taxon>Streptophyta</taxon>
        <taxon>Embryophyta</taxon>
        <taxon>Tracheophyta</taxon>
        <taxon>Spermatophyta</taxon>
        <taxon>Magnoliopsida</taxon>
        <taxon>eudicotyledons</taxon>
        <taxon>Gunneridae</taxon>
        <taxon>Pentapetalae</taxon>
        <taxon>rosids</taxon>
        <taxon>fabids</taxon>
        <taxon>Fabales</taxon>
        <taxon>Fabaceae</taxon>
        <taxon>Papilionoideae</taxon>
        <taxon>50 kb inversion clade</taxon>
        <taxon>NPAAA clade</taxon>
        <taxon>Hologalegina</taxon>
        <taxon>IRL clade</taxon>
        <taxon>Trifolieae</taxon>
        <taxon>Trifolium</taxon>
    </lineage>
</organism>
<dbReference type="Proteomes" id="UP001177021">
    <property type="component" value="Unassembled WGS sequence"/>
</dbReference>
<comment type="caution">
    <text evidence="1">The sequence shown here is derived from an EMBL/GenBank/DDBJ whole genome shotgun (WGS) entry which is preliminary data.</text>
</comment>
<proteinExistence type="predicted"/>
<keyword evidence="2" id="KW-1185">Reference proteome</keyword>
<reference evidence="1" key="1">
    <citation type="submission" date="2023-10" db="EMBL/GenBank/DDBJ databases">
        <authorList>
            <person name="Rodriguez Cubillos JULIANA M."/>
            <person name="De Vega J."/>
        </authorList>
    </citation>
    <scope>NUCLEOTIDE SEQUENCE</scope>
</reference>
<dbReference type="EMBL" id="CASHSV030000044">
    <property type="protein sequence ID" value="CAJ2644779.1"/>
    <property type="molecule type" value="Genomic_DNA"/>
</dbReference>
<protein>
    <submittedName>
        <fullName evidence="1">Uncharacterized protein</fullName>
    </submittedName>
</protein>
<evidence type="ECO:0000313" key="1">
    <source>
        <dbReference type="EMBL" id="CAJ2644779.1"/>
    </source>
</evidence>